<sequence>MIVSDVVPRGVRVRGVFRGGGRGMVVAVVAPKVGGRDDAHDPRLGDACRGEGEREQEMGQGAKQPHWPRT</sequence>
<accession>A0ABQ6DGV9</accession>
<dbReference type="EMBL" id="BSPK01000026">
    <property type="protein sequence ID" value="GLS63770.1"/>
    <property type="molecule type" value="Genomic_DNA"/>
</dbReference>
<proteinExistence type="predicted"/>
<dbReference type="Proteomes" id="UP001156856">
    <property type="component" value="Unassembled WGS sequence"/>
</dbReference>
<name>A0ABQ6DGV9_9HYPH</name>
<evidence type="ECO:0000313" key="2">
    <source>
        <dbReference type="EMBL" id="GLS63770.1"/>
    </source>
</evidence>
<feature type="compositionally biased region" description="Basic and acidic residues" evidence="1">
    <location>
        <begin position="34"/>
        <end position="57"/>
    </location>
</feature>
<gene>
    <name evidence="2" type="ORF">GCM10007888_21510</name>
</gene>
<organism evidence="2 3">
    <name type="scientific">Methylobacterium oxalidis</name>
    <dbReference type="NCBI Taxonomy" id="944322"/>
    <lineage>
        <taxon>Bacteria</taxon>
        <taxon>Pseudomonadati</taxon>
        <taxon>Pseudomonadota</taxon>
        <taxon>Alphaproteobacteria</taxon>
        <taxon>Hyphomicrobiales</taxon>
        <taxon>Methylobacteriaceae</taxon>
        <taxon>Methylobacterium</taxon>
    </lineage>
</organism>
<feature type="region of interest" description="Disordered" evidence="1">
    <location>
        <begin position="34"/>
        <end position="70"/>
    </location>
</feature>
<evidence type="ECO:0000256" key="1">
    <source>
        <dbReference type="SAM" id="MobiDB-lite"/>
    </source>
</evidence>
<protein>
    <submittedName>
        <fullName evidence="2">Uncharacterized protein</fullName>
    </submittedName>
</protein>
<evidence type="ECO:0000313" key="3">
    <source>
        <dbReference type="Proteomes" id="UP001156856"/>
    </source>
</evidence>
<comment type="caution">
    <text evidence="2">The sequence shown here is derived from an EMBL/GenBank/DDBJ whole genome shotgun (WGS) entry which is preliminary data.</text>
</comment>
<keyword evidence="3" id="KW-1185">Reference proteome</keyword>
<reference evidence="3" key="1">
    <citation type="journal article" date="2019" name="Int. J. Syst. Evol. Microbiol.">
        <title>The Global Catalogue of Microorganisms (GCM) 10K type strain sequencing project: providing services to taxonomists for standard genome sequencing and annotation.</title>
        <authorList>
            <consortium name="The Broad Institute Genomics Platform"/>
            <consortium name="The Broad Institute Genome Sequencing Center for Infectious Disease"/>
            <person name="Wu L."/>
            <person name="Ma J."/>
        </authorList>
    </citation>
    <scope>NUCLEOTIDE SEQUENCE [LARGE SCALE GENOMIC DNA]</scope>
    <source>
        <strain evidence="3">NBRC 107715</strain>
    </source>
</reference>